<sequence length="251" mass="28152">MPDTPLSQWIEQLIAESTGKEGKGVLPVIENKRSKNSDAIRIVFTPSSGENQKNDVYLNTSLGGQFLFWEWTTALLCYLIEVNPFDQPNVTLAKERATSVLAEKQSSTVKVPDDQVLTLLKDFVSKINPIGYLGILAFLPRSYEEQINEFESELRNRFDFPITVGWGPRYLHSTGQFHKGGVPTGSFLILTHDVEEDLDIPEQSYSFAELQKAQALGDVAALTESKLNVLSLTLTKDLTLNRINQSLREVF</sequence>
<gene>
    <name evidence="1" type="ORF">UFOPK2360_00458</name>
</gene>
<dbReference type="EMBL" id="CAEZXH010000018">
    <property type="protein sequence ID" value="CAB4679823.1"/>
    <property type="molecule type" value="Genomic_DNA"/>
</dbReference>
<name>A0A6J6N5I5_9ZZZZ</name>
<dbReference type="InterPro" id="IPR046348">
    <property type="entry name" value="SIS_dom_sf"/>
</dbReference>
<protein>
    <submittedName>
        <fullName evidence="1">Unannotated protein</fullName>
    </submittedName>
</protein>
<dbReference type="GO" id="GO:1901135">
    <property type="term" value="P:carbohydrate derivative metabolic process"/>
    <property type="evidence" value="ECO:0007669"/>
    <property type="project" value="InterPro"/>
</dbReference>
<dbReference type="Gene3D" id="3.40.50.10490">
    <property type="entry name" value="Glucose-6-phosphate isomerase like protein, domain 1"/>
    <property type="match status" value="1"/>
</dbReference>
<evidence type="ECO:0000313" key="1">
    <source>
        <dbReference type="EMBL" id="CAB4679823.1"/>
    </source>
</evidence>
<dbReference type="GO" id="GO:0097367">
    <property type="term" value="F:carbohydrate derivative binding"/>
    <property type="evidence" value="ECO:0007669"/>
    <property type="project" value="InterPro"/>
</dbReference>
<accession>A0A6J6N5I5</accession>
<proteinExistence type="predicted"/>
<reference evidence="1" key="1">
    <citation type="submission" date="2020-05" db="EMBL/GenBank/DDBJ databases">
        <authorList>
            <person name="Chiriac C."/>
            <person name="Salcher M."/>
            <person name="Ghai R."/>
            <person name="Kavagutti S V."/>
        </authorList>
    </citation>
    <scope>NUCLEOTIDE SEQUENCE</scope>
</reference>
<organism evidence="1">
    <name type="scientific">freshwater metagenome</name>
    <dbReference type="NCBI Taxonomy" id="449393"/>
    <lineage>
        <taxon>unclassified sequences</taxon>
        <taxon>metagenomes</taxon>
        <taxon>ecological metagenomes</taxon>
    </lineage>
</organism>
<dbReference type="SUPFAM" id="SSF53697">
    <property type="entry name" value="SIS domain"/>
    <property type="match status" value="1"/>
</dbReference>
<dbReference type="AlphaFoldDB" id="A0A6J6N5I5"/>